<organism evidence="3 4">
    <name type="scientific">Entomortierella parvispora</name>
    <dbReference type="NCBI Taxonomy" id="205924"/>
    <lineage>
        <taxon>Eukaryota</taxon>
        <taxon>Fungi</taxon>
        <taxon>Fungi incertae sedis</taxon>
        <taxon>Mucoromycota</taxon>
        <taxon>Mortierellomycotina</taxon>
        <taxon>Mortierellomycetes</taxon>
        <taxon>Mortierellales</taxon>
        <taxon>Mortierellaceae</taxon>
        <taxon>Entomortierella</taxon>
    </lineage>
</organism>
<dbReference type="EMBL" id="BQFW01000004">
    <property type="protein sequence ID" value="GJJ70646.1"/>
    <property type="molecule type" value="Genomic_DNA"/>
</dbReference>
<reference evidence="3" key="2">
    <citation type="journal article" date="2022" name="Microbiol. Resour. Announc.">
        <title>Whole-Genome Sequence of Entomortierella parvispora E1425, a Mucoromycotan Fungus Associated with Burkholderiaceae-Related Endosymbiotic Bacteria.</title>
        <authorList>
            <person name="Herlambang A."/>
            <person name="Guo Y."/>
            <person name="Takashima Y."/>
            <person name="Narisawa K."/>
            <person name="Ohta H."/>
            <person name="Nishizawa T."/>
        </authorList>
    </citation>
    <scope>NUCLEOTIDE SEQUENCE</scope>
    <source>
        <strain evidence="3">E1425</strain>
    </source>
</reference>
<feature type="region of interest" description="Disordered" evidence="1">
    <location>
        <begin position="282"/>
        <end position="311"/>
    </location>
</feature>
<gene>
    <name evidence="3" type="ORF">EMPS_02996</name>
</gene>
<feature type="compositionally biased region" description="Basic and acidic residues" evidence="1">
    <location>
        <begin position="148"/>
        <end position="168"/>
    </location>
</feature>
<feature type="compositionally biased region" description="Low complexity" evidence="1">
    <location>
        <begin position="132"/>
        <end position="141"/>
    </location>
</feature>
<feature type="region of interest" description="Disordered" evidence="1">
    <location>
        <begin position="483"/>
        <end position="617"/>
    </location>
</feature>
<feature type="compositionally biased region" description="Polar residues" evidence="1">
    <location>
        <begin position="542"/>
        <end position="565"/>
    </location>
</feature>
<feature type="compositionally biased region" description="Acidic residues" evidence="1">
    <location>
        <begin position="301"/>
        <end position="311"/>
    </location>
</feature>
<dbReference type="OrthoDB" id="2402718at2759"/>
<dbReference type="SUPFAM" id="SSF140856">
    <property type="entry name" value="USP8 N-terminal domain-like"/>
    <property type="match status" value="1"/>
</dbReference>
<dbReference type="Proteomes" id="UP000827284">
    <property type="component" value="Unassembled WGS sequence"/>
</dbReference>
<feature type="region of interest" description="Disordered" evidence="1">
    <location>
        <begin position="653"/>
        <end position="677"/>
    </location>
</feature>
<dbReference type="AlphaFoldDB" id="A0A9P3LU05"/>
<feature type="compositionally biased region" description="Low complexity" evidence="1">
    <location>
        <begin position="587"/>
        <end position="604"/>
    </location>
</feature>
<feature type="region of interest" description="Disordered" evidence="1">
    <location>
        <begin position="708"/>
        <end position="739"/>
    </location>
</feature>
<accession>A0A9P3LU05</accession>
<feature type="compositionally biased region" description="Polar residues" evidence="1">
    <location>
        <begin position="491"/>
        <end position="514"/>
    </location>
</feature>
<dbReference type="InterPro" id="IPR015063">
    <property type="entry name" value="USP8_dimer"/>
</dbReference>
<reference evidence="3" key="1">
    <citation type="submission" date="2021-11" db="EMBL/GenBank/DDBJ databases">
        <authorList>
            <person name="Herlambang A."/>
            <person name="Guo Y."/>
            <person name="Takashima Y."/>
            <person name="Nishizawa T."/>
        </authorList>
    </citation>
    <scope>NUCLEOTIDE SEQUENCE</scope>
    <source>
        <strain evidence="3">E1425</strain>
    </source>
</reference>
<feature type="compositionally biased region" description="Polar residues" evidence="1">
    <location>
        <begin position="522"/>
        <end position="532"/>
    </location>
</feature>
<evidence type="ECO:0000256" key="1">
    <source>
        <dbReference type="SAM" id="MobiDB-lite"/>
    </source>
</evidence>
<keyword evidence="4" id="KW-1185">Reference proteome</keyword>
<evidence type="ECO:0000313" key="4">
    <source>
        <dbReference type="Proteomes" id="UP000827284"/>
    </source>
</evidence>
<name>A0A9P3LU05_9FUNG</name>
<dbReference type="Pfam" id="PF08969">
    <property type="entry name" value="USP8_dimer"/>
    <property type="match status" value="1"/>
</dbReference>
<comment type="caution">
    <text evidence="3">The sequence shown here is derived from an EMBL/GenBank/DDBJ whole genome shotgun (WGS) entry which is preliminary data.</text>
</comment>
<feature type="region of interest" description="Disordered" evidence="1">
    <location>
        <begin position="132"/>
        <end position="202"/>
    </location>
</feature>
<feature type="domain" description="USP8 dimerisation" evidence="2">
    <location>
        <begin position="14"/>
        <end position="118"/>
    </location>
</feature>
<evidence type="ECO:0000313" key="3">
    <source>
        <dbReference type="EMBL" id="GJJ70646.1"/>
    </source>
</evidence>
<sequence>MDIDSTPTLPPPKTRLHELKNSADFASEEFNHSIKTWVNMASLLVKQGSMAESSKDDENAYISYVRACLIVTKIIPAQAHYKSMMNDIVCIDMRQKILGTVSRMGHLERRLLRRFEQESHQQEQHRLLLHFRQQQQQQQQSCPTEAQETPRSEEDQQHRVEHLLDNDKNNNGIEDDDYEKEQGSPDHDPSIPSPFASSTLQPRQPRLSMLIVDGAIAKVEQRIFEQEQLQQLQRQQQEEDLRRQSMENDLALTFDHHSYVSHHHSRYRYSGSRSSPLAFEHVDTSSDLDDSTADQPTSDYDPQEDAEDEETVVEELPKVVLRTKKKTPSDGYMDGPILKSTGYDQCDEPAGISTTNSDEDAALGKVLPSALFAHHREGMHVRRCSSTDAISRTNSMIVYPSAASFPDIAAAAIKGSLSDARYAHSSLNLPVIPPRSEKRSSVMTGIFGGSSGLQRNVSISGPISLGISSTGRSGIERDVLQNRFGPGIQQGGNRRTMSFESGRQGNHYQHQLQLQLMREQQKAQTEIRQGQQRPGLEHSQSEQDLQQQPPVSQRSVFHNHPTNPGSGVAGRKGDLPPAPRPSIDKISLSSSSSSGTSSSTQSGLAQMPSSQLPTPVSSPLMTSNFQMNKGVGHGSSAATLHAHSPSLASITSSTSTNATMVDSPSLTTSSSPTMISSWTTTGKRAGLLRKIRSKSAMKDELFDIVVVSPPQTPSLPGHSQQQQQQQALNRPQTRMATMA</sequence>
<protein>
    <recommendedName>
        <fullName evidence="2">USP8 dimerisation domain-containing protein</fullName>
    </recommendedName>
</protein>
<proteinExistence type="predicted"/>
<evidence type="ECO:0000259" key="2">
    <source>
        <dbReference type="Pfam" id="PF08969"/>
    </source>
</evidence>
<dbReference type="Gene3D" id="1.20.58.80">
    <property type="entry name" value="Phosphotransferase system, lactose/cellobiose-type IIA subunit"/>
    <property type="match status" value="1"/>
</dbReference>
<feature type="compositionally biased region" description="Basic and acidic residues" evidence="1">
    <location>
        <begin position="180"/>
        <end position="189"/>
    </location>
</feature>
<feature type="compositionally biased region" description="Polar residues" evidence="1">
    <location>
        <begin position="727"/>
        <end position="739"/>
    </location>
</feature>
<feature type="compositionally biased region" description="Polar residues" evidence="1">
    <location>
        <begin position="607"/>
        <end position="617"/>
    </location>
</feature>